<dbReference type="OrthoDB" id="2223333at2"/>
<evidence type="ECO:0000313" key="2">
    <source>
        <dbReference type="EMBL" id="RLY05213.1"/>
    </source>
</evidence>
<feature type="chain" id="PRO_5038508607" description="Lipoprotein" evidence="1">
    <location>
        <begin position="22"/>
        <end position="188"/>
    </location>
</feature>
<feature type="signal peptide" evidence="1">
    <location>
        <begin position="1"/>
        <end position="21"/>
    </location>
</feature>
<dbReference type="Proteomes" id="UP000279194">
    <property type="component" value="Unassembled WGS sequence"/>
</dbReference>
<evidence type="ECO:0000313" key="3">
    <source>
        <dbReference type="Proteomes" id="UP000279194"/>
    </source>
</evidence>
<keyword evidence="3" id="KW-1185">Reference proteome</keyword>
<name>A0A3L9DZ13_9STRE</name>
<organism evidence="2 3">
    <name type="scientific">Streptococcus hillyeri</name>
    <dbReference type="NCBI Taxonomy" id="2282420"/>
    <lineage>
        <taxon>Bacteria</taxon>
        <taxon>Bacillati</taxon>
        <taxon>Bacillota</taxon>
        <taxon>Bacilli</taxon>
        <taxon>Lactobacillales</taxon>
        <taxon>Streptococcaceae</taxon>
        <taxon>Streptococcus</taxon>
    </lineage>
</organism>
<dbReference type="RefSeq" id="WP_121834342.1">
    <property type="nucleotide sequence ID" value="NZ_RCVM01000001.1"/>
</dbReference>
<keyword evidence="1" id="KW-0732">Signal</keyword>
<comment type="caution">
    <text evidence="2">The sequence shown here is derived from an EMBL/GenBank/DDBJ whole genome shotgun (WGS) entry which is preliminary data.</text>
</comment>
<dbReference type="AlphaFoldDB" id="A0A3L9DZ13"/>
<dbReference type="EMBL" id="RCVM01000001">
    <property type="protein sequence ID" value="RLY05213.1"/>
    <property type="molecule type" value="Genomic_DNA"/>
</dbReference>
<evidence type="ECO:0008006" key="4">
    <source>
        <dbReference type="Google" id="ProtNLM"/>
    </source>
</evidence>
<evidence type="ECO:0000256" key="1">
    <source>
        <dbReference type="SAM" id="SignalP"/>
    </source>
</evidence>
<accession>A0A3L9DZ13</accession>
<protein>
    <recommendedName>
        <fullName evidence="4">Lipoprotein</fullName>
    </recommendedName>
</protein>
<gene>
    <name evidence="2" type="ORF">EAF07_00490</name>
</gene>
<reference evidence="2 3" key="1">
    <citation type="submission" date="2018-10" db="EMBL/GenBank/DDBJ databases">
        <title>Streptococcus hillyeri sp. nov., isolated from equine tracheal sample.</title>
        <authorList>
            <person name="Macfadyen A.C."/>
            <person name="Waller A."/>
            <person name="Paterson G.K."/>
        </authorList>
    </citation>
    <scope>NUCLEOTIDE SEQUENCE [LARGE SCALE GENOMIC DNA]</scope>
    <source>
        <strain evidence="2 3">28462</strain>
    </source>
</reference>
<sequence>MKKILTLVFTAAALLFLGACSNDKTSQAVSSKETTTVSDNTMTTEVTETYKKTQEINGGKQEIYIDVTYTGDTYQSLVLRYETIYEGDALVNFQTQGREAVEANFNEHLAALIPGVNAIKDLEGVDVTSTVDENFIWKLSVSLDPNVVNFEDLATKGDNFAYLAKIEKMPPSQLIAGFNIIGFEKITQ</sequence>
<proteinExistence type="predicted"/>
<dbReference type="PROSITE" id="PS51257">
    <property type="entry name" value="PROKAR_LIPOPROTEIN"/>
    <property type="match status" value="1"/>
</dbReference>